<sequence>MSCTYYMGCAAWEEATPFWTPVGKWICSYAASCYCSPLIITIMLG</sequence>
<proteinExistence type="predicted"/>
<protein>
    <submittedName>
        <fullName evidence="1">Uncharacterized protein</fullName>
    </submittedName>
</protein>
<name>A0A0E9TEG5_ANGAN</name>
<organism evidence="1">
    <name type="scientific">Anguilla anguilla</name>
    <name type="common">European freshwater eel</name>
    <name type="synonym">Muraena anguilla</name>
    <dbReference type="NCBI Taxonomy" id="7936"/>
    <lineage>
        <taxon>Eukaryota</taxon>
        <taxon>Metazoa</taxon>
        <taxon>Chordata</taxon>
        <taxon>Craniata</taxon>
        <taxon>Vertebrata</taxon>
        <taxon>Euteleostomi</taxon>
        <taxon>Actinopterygii</taxon>
        <taxon>Neopterygii</taxon>
        <taxon>Teleostei</taxon>
        <taxon>Anguilliformes</taxon>
        <taxon>Anguillidae</taxon>
        <taxon>Anguilla</taxon>
    </lineage>
</organism>
<dbReference type="EMBL" id="GBXM01057307">
    <property type="protein sequence ID" value="JAH51270.1"/>
    <property type="molecule type" value="Transcribed_RNA"/>
</dbReference>
<reference evidence="1" key="1">
    <citation type="submission" date="2014-11" db="EMBL/GenBank/DDBJ databases">
        <authorList>
            <person name="Amaro Gonzalez C."/>
        </authorList>
    </citation>
    <scope>NUCLEOTIDE SEQUENCE</scope>
</reference>
<evidence type="ECO:0000313" key="1">
    <source>
        <dbReference type="EMBL" id="JAH51270.1"/>
    </source>
</evidence>
<reference evidence="1" key="2">
    <citation type="journal article" date="2015" name="Fish Shellfish Immunol.">
        <title>Early steps in the European eel (Anguilla anguilla)-Vibrio vulnificus interaction in the gills: Role of the RtxA13 toxin.</title>
        <authorList>
            <person name="Callol A."/>
            <person name="Pajuelo D."/>
            <person name="Ebbesson L."/>
            <person name="Teles M."/>
            <person name="MacKenzie S."/>
            <person name="Amaro C."/>
        </authorList>
    </citation>
    <scope>NUCLEOTIDE SEQUENCE</scope>
</reference>
<dbReference type="AlphaFoldDB" id="A0A0E9TEG5"/>
<accession>A0A0E9TEG5</accession>